<dbReference type="RefSeq" id="WP_132370080.1">
    <property type="nucleotide sequence ID" value="NZ_SMAN01000001.1"/>
</dbReference>
<keyword evidence="8" id="KW-0282">Flagellum</keyword>
<feature type="chain" id="PRO_5020720643" evidence="7">
    <location>
        <begin position="24"/>
        <end position="213"/>
    </location>
</feature>
<evidence type="ECO:0000256" key="3">
    <source>
        <dbReference type="ARBA" id="ARBA00022692"/>
    </source>
</evidence>
<feature type="transmembrane region" description="Helical" evidence="6">
    <location>
        <begin position="69"/>
        <end position="87"/>
    </location>
</feature>
<comment type="subcellular location">
    <subcellularLocation>
        <location evidence="1">Cell membrane</location>
    </subcellularLocation>
</comment>
<sequence length="213" mass="24659">MKRFFSYVLVFLLTFDLVSPVYADTSGNARVSDMFEEDRSFVNSEQDSGDTSETDTSLATGEQSLTFDIIKMVLALVLVLALIYFLLKFLQKRTKMYQQVRTLENLGGISLGNNKSVQIVRIGKNIYALGVGDNITLLKEISDEETIHDLLNDQQTNLSINQTFQSFFRKWNKKNKVENDTTTQFKKLFQHELTTMKKEREKVIDRYHSRKED</sequence>
<keyword evidence="4 6" id="KW-1133">Transmembrane helix</keyword>
<feature type="signal peptide" evidence="7">
    <location>
        <begin position="1"/>
        <end position="23"/>
    </location>
</feature>
<dbReference type="Pfam" id="PF04347">
    <property type="entry name" value="FliO"/>
    <property type="match status" value="1"/>
</dbReference>
<reference evidence="8 9" key="1">
    <citation type="submission" date="2019-03" db="EMBL/GenBank/DDBJ databases">
        <title>Genomic Encyclopedia of Type Strains, Phase IV (KMG-IV): sequencing the most valuable type-strain genomes for metagenomic binning, comparative biology and taxonomic classification.</title>
        <authorList>
            <person name="Goeker M."/>
        </authorList>
    </citation>
    <scope>NUCLEOTIDE SEQUENCE [LARGE SCALE GENOMIC DNA]</scope>
    <source>
        <strain evidence="8 9">DSM 25894</strain>
    </source>
</reference>
<protein>
    <submittedName>
        <fullName evidence="8">Flagellar protein FliO/FliZ</fullName>
    </submittedName>
</protein>
<dbReference type="AlphaFoldDB" id="A0A4R3NCX9"/>
<evidence type="ECO:0000256" key="4">
    <source>
        <dbReference type="ARBA" id="ARBA00022989"/>
    </source>
</evidence>
<keyword evidence="5 6" id="KW-0472">Membrane</keyword>
<evidence type="ECO:0000313" key="8">
    <source>
        <dbReference type="EMBL" id="TCT26760.1"/>
    </source>
</evidence>
<keyword evidence="8" id="KW-0966">Cell projection</keyword>
<evidence type="ECO:0000256" key="1">
    <source>
        <dbReference type="ARBA" id="ARBA00004236"/>
    </source>
</evidence>
<keyword evidence="2" id="KW-1003">Cell membrane</keyword>
<dbReference type="OrthoDB" id="2376965at2"/>
<proteinExistence type="predicted"/>
<evidence type="ECO:0000313" key="9">
    <source>
        <dbReference type="Proteomes" id="UP000294650"/>
    </source>
</evidence>
<organism evidence="8 9">
    <name type="scientific">Melghiribacillus thermohalophilus</name>
    <dbReference type="NCBI Taxonomy" id="1324956"/>
    <lineage>
        <taxon>Bacteria</taxon>
        <taxon>Bacillati</taxon>
        <taxon>Bacillota</taxon>
        <taxon>Bacilli</taxon>
        <taxon>Bacillales</taxon>
        <taxon>Bacillaceae</taxon>
        <taxon>Melghiribacillus</taxon>
    </lineage>
</organism>
<gene>
    <name evidence="8" type="ORF">EDD68_101113</name>
</gene>
<keyword evidence="3 6" id="KW-0812">Transmembrane</keyword>
<evidence type="ECO:0000256" key="2">
    <source>
        <dbReference type="ARBA" id="ARBA00022475"/>
    </source>
</evidence>
<dbReference type="EMBL" id="SMAN01000001">
    <property type="protein sequence ID" value="TCT26760.1"/>
    <property type="molecule type" value="Genomic_DNA"/>
</dbReference>
<name>A0A4R3NCX9_9BACI</name>
<comment type="caution">
    <text evidence="8">The sequence shown here is derived from an EMBL/GenBank/DDBJ whole genome shotgun (WGS) entry which is preliminary data.</text>
</comment>
<accession>A0A4R3NCX9</accession>
<keyword evidence="9" id="KW-1185">Reference proteome</keyword>
<keyword evidence="8" id="KW-0969">Cilium</keyword>
<evidence type="ECO:0000256" key="5">
    <source>
        <dbReference type="ARBA" id="ARBA00023136"/>
    </source>
</evidence>
<evidence type="ECO:0000256" key="6">
    <source>
        <dbReference type="SAM" id="Phobius"/>
    </source>
</evidence>
<dbReference type="GO" id="GO:0016020">
    <property type="term" value="C:membrane"/>
    <property type="evidence" value="ECO:0007669"/>
    <property type="project" value="InterPro"/>
</dbReference>
<dbReference type="Proteomes" id="UP000294650">
    <property type="component" value="Unassembled WGS sequence"/>
</dbReference>
<keyword evidence="7" id="KW-0732">Signal</keyword>
<evidence type="ECO:0000256" key="7">
    <source>
        <dbReference type="SAM" id="SignalP"/>
    </source>
</evidence>
<dbReference type="InterPro" id="IPR022781">
    <property type="entry name" value="Flagellar_biosynth_FliO"/>
</dbReference>
<dbReference type="GO" id="GO:0044781">
    <property type="term" value="P:bacterial-type flagellum organization"/>
    <property type="evidence" value="ECO:0007669"/>
    <property type="project" value="InterPro"/>
</dbReference>